<name>A0ABR9C8F1_9HYPH</name>
<dbReference type="EMBL" id="JACYXJ010000003">
    <property type="protein sequence ID" value="MBD8876192.1"/>
    <property type="molecule type" value="Genomic_DNA"/>
</dbReference>
<keyword evidence="2" id="KW-1185">Reference proteome</keyword>
<dbReference type="Proteomes" id="UP000615687">
    <property type="component" value="Unassembled WGS sequence"/>
</dbReference>
<dbReference type="RefSeq" id="WP_192108684.1">
    <property type="nucleotide sequence ID" value="NZ_JACYXJ010000003.1"/>
</dbReference>
<organism evidence="1 2">
    <name type="scientific">Roseibium polysiphoniae</name>
    <dbReference type="NCBI Taxonomy" id="2571221"/>
    <lineage>
        <taxon>Bacteria</taxon>
        <taxon>Pseudomonadati</taxon>
        <taxon>Pseudomonadota</taxon>
        <taxon>Alphaproteobacteria</taxon>
        <taxon>Hyphomicrobiales</taxon>
        <taxon>Stappiaceae</taxon>
        <taxon>Roseibium</taxon>
    </lineage>
</organism>
<comment type="caution">
    <text evidence="1">The sequence shown here is derived from an EMBL/GenBank/DDBJ whole genome shotgun (WGS) entry which is preliminary data.</text>
</comment>
<proteinExistence type="predicted"/>
<protein>
    <submittedName>
        <fullName evidence="1">Uncharacterized protein</fullName>
    </submittedName>
</protein>
<evidence type="ECO:0000313" key="2">
    <source>
        <dbReference type="Proteomes" id="UP000615687"/>
    </source>
</evidence>
<accession>A0ABR9C8F1</accession>
<sequence length="95" mass="11270">MATEDEQSYEQFVKAFRRYCLMRRQLTVFQSKSKDAIRDQRYSDAEYCIAWIENLEVSADDHRERMLDAFDELEVVAQAEIVCLLKTAVNRQLQV</sequence>
<evidence type="ECO:0000313" key="1">
    <source>
        <dbReference type="EMBL" id="MBD8876192.1"/>
    </source>
</evidence>
<reference evidence="1 2" key="1">
    <citation type="submission" date="2020-09" db="EMBL/GenBank/DDBJ databases">
        <title>The genome sequence of type strain Labrenzia polysiphoniae KACC 19711.</title>
        <authorList>
            <person name="Liu Y."/>
        </authorList>
    </citation>
    <scope>NUCLEOTIDE SEQUENCE [LARGE SCALE GENOMIC DNA]</scope>
    <source>
        <strain evidence="1 2">KACC 19711</strain>
    </source>
</reference>
<gene>
    <name evidence="1" type="ORF">IG617_07840</name>
</gene>